<sequence>MTNEPELKGTFRNTLNENIKDGLVSREEPETLNDLVKERKNLTKTECVSHQSTLKTSDIKIKPVVLPPQTKPTQLGQTKLSPDEMSRRPSSGGCLYCGEMRHFRKQCLVQAEDSACQ</sequence>
<proteinExistence type="predicted"/>
<feature type="region of interest" description="Disordered" evidence="1">
    <location>
        <begin position="67"/>
        <end position="90"/>
    </location>
</feature>
<evidence type="ECO:0008006" key="4">
    <source>
        <dbReference type="Google" id="ProtNLM"/>
    </source>
</evidence>
<dbReference type="Proteomes" id="UP001482620">
    <property type="component" value="Unassembled WGS sequence"/>
</dbReference>
<comment type="caution">
    <text evidence="2">The sequence shown here is derived from an EMBL/GenBank/DDBJ whole genome shotgun (WGS) entry which is preliminary data.</text>
</comment>
<evidence type="ECO:0000313" key="3">
    <source>
        <dbReference type="Proteomes" id="UP001482620"/>
    </source>
</evidence>
<accession>A0ABV0U0X1</accession>
<reference evidence="2 3" key="1">
    <citation type="submission" date="2021-06" db="EMBL/GenBank/DDBJ databases">
        <authorList>
            <person name="Palmer J.M."/>
        </authorList>
    </citation>
    <scope>NUCLEOTIDE SEQUENCE [LARGE SCALE GENOMIC DNA]</scope>
    <source>
        <strain evidence="3">if_2019</strain>
        <tissue evidence="2">Muscle</tissue>
    </source>
</reference>
<keyword evidence="3" id="KW-1185">Reference proteome</keyword>
<evidence type="ECO:0000313" key="2">
    <source>
        <dbReference type="EMBL" id="MEQ2238810.1"/>
    </source>
</evidence>
<protein>
    <recommendedName>
        <fullName evidence="4">CCHC-type domain-containing protein</fullName>
    </recommendedName>
</protein>
<name>A0ABV0U0X1_9TELE</name>
<dbReference type="EMBL" id="JAHRIQ010054284">
    <property type="protein sequence ID" value="MEQ2238810.1"/>
    <property type="molecule type" value="Genomic_DNA"/>
</dbReference>
<gene>
    <name evidence="2" type="ORF">ILYODFUR_037103</name>
</gene>
<feature type="compositionally biased region" description="Polar residues" evidence="1">
    <location>
        <begin position="71"/>
        <end position="80"/>
    </location>
</feature>
<organism evidence="2 3">
    <name type="scientific">Ilyodon furcidens</name>
    <name type="common">goldbreast splitfin</name>
    <dbReference type="NCBI Taxonomy" id="33524"/>
    <lineage>
        <taxon>Eukaryota</taxon>
        <taxon>Metazoa</taxon>
        <taxon>Chordata</taxon>
        <taxon>Craniata</taxon>
        <taxon>Vertebrata</taxon>
        <taxon>Euteleostomi</taxon>
        <taxon>Actinopterygii</taxon>
        <taxon>Neopterygii</taxon>
        <taxon>Teleostei</taxon>
        <taxon>Neoteleostei</taxon>
        <taxon>Acanthomorphata</taxon>
        <taxon>Ovalentaria</taxon>
        <taxon>Atherinomorphae</taxon>
        <taxon>Cyprinodontiformes</taxon>
        <taxon>Goodeidae</taxon>
        <taxon>Ilyodon</taxon>
    </lineage>
</organism>
<evidence type="ECO:0000256" key="1">
    <source>
        <dbReference type="SAM" id="MobiDB-lite"/>
    </source>
</evidence>